<feature type="signal peptide" evidence="1">
    <location>
        <begin position="1"/>
        <end position="23"/>
    </location>
</feature>
<evidence type="ECO:0008006" key="6">
    <source>
        <dbReference type="Google" id="ProtNLM"/>
    </source>
</evidence>
<reference evidence="3 5" key="3">
    <citation type="submission" date="2017-02" db="EMBL/GenBank/DDBJ databases">
        <authorList>
            <person name="Peterson S.W."/>
        </authorList>
    </citation>
    <scope>NUCLEOTIDE SEQUENCE [LARGE SCALE GENOMIC DNA]</scope>
    <source>
        <strain evidence="3 5">ATCC 43854</strain>
    </source>
</reference>
<proteinExistence type="predicted"/>
<evidence type="ECO:0000313" key="2">
    <source>
        <dbReference type="EMBL" id="SHK56845.1"/>
    </source>
</evidence>
<dbReference type="Proteomes" id="UP000184275">
    <property type="component" value="Unassembled WGS sequence"/>
</dbReference>
<sequence length="300" mass="33025">MRSFKRWIPVALVCSLFGLSACGSVDHDPPKLESVFGSVSPMDTLVAVFDKSIDDFDEDQVSSNVKISVVKQKGKKIFIVGAEDTVAGIPRLLPASDYDTLRFENLKDDDGNKSKLQTVTFSTYPFLDGDEYEGSDCYSNSKPKDAEVLMDSSLRFYDGSKLTKGITVTGILGGQYSKNCADGEDLFKIYLKKRDTVSVRLSGRTASIPLELAVLGPAKMKDAPAECQFDNDEFLTVDLANLKKKTAIDTTFGIGDIHECGTNTVTDYLAYYIVVRYSESISTKDQLPQPYTLTVSIDQK</sequence>
<feature type="chain" id="PRO_5044562688" description="DUF4382 domain-containing protein" evidence="1">
    <location>
        <begin position="24"/>
        <end position="300"/>
    </location>
</feature>
<dbReference type="PROSITE" id="PS51257">
    <property type="entry name" value="PROKAR_LIPOPROTEIN"/>
    <property type="match status" value="1"/>
</dbReference>
<evidence type="ECO:0000256" key="1">
    <source>
        <dbReference type="SAM" id="SignalP"/>
    </source>
</evidence>
<keyword evidence="4" id="KW-1185">Reference proteome</keyword>
<dbReference type="STRING" id="28122.SAMN02745108_01175"/>
<reference evidence="4" key="2">
    <citation type="submission" date="2016-11" db="EMBL/GenBank/DDBJ databases">
        <authorList>
            <person name="Varghese N."/>
            <person name="Submissions S."/>
        </authorList>
    </citation>
    <scope>NUCLEOTIDE SEQUENCE [LARGE SCALE GENOMIC DNA]</scope>
    <source>
        <strain evidence="4">UWOS</strain>
    </source>
</reference>
<keyword evidence="1" id="KW-0732">Signal</keyword>
<dbReference type="Proteomes" id="UP000190449">
    <property type="component" value="Unassembled WGS sequence"/>
</dbReference>
<accession>A0A1M6TIM7</accession>
<protein>
    <recommendedName>
        <fullName evidence="6">DUF4382 domain-containing protein</fullName>
    </recommendedName>
</protein>
<reference evidence="2" key="1">
    <citation type="submission" date="2016-11" db="EMBL/GenBank/DDBJ databases">
        <authorList>
            <person name="Jaros S."/>
            <person name="Januszkiewicz K."/>
            <person name="Wedrychowicz H."/>
        </authorList>
    </citation>
    <scope>NUCLEOTIDE SEQUENCE [LARGE SCALE GENOMIC DNA]</scope>
    <source>
        <strain evidence="2">UWOS</strain>
    </source>
</reference>
<evidence type="ECO:0000313" key="5">
    <source>
        <dbReference type="Proteomes" id="UP000190449"/>
    </source>
</evidence>
<dbReference type="RefSeq" id="WP_073303625.1">
    <property type="nucleotide sequence ID" value="NZ_FRAW01000010.1"/>
</dbReference>
<evidence type="ECO:0000313" key="4">
    <source>
        <dbReference type="Proteomes" id="UP000184275"/>
    </source>
</evidence>
<dbReference type="EMBL" id="FRAW01000010">
    <property type="protein sequence ID" value="SHK56845.1"/>
    <property type="molecule type" value="Genomic_DNA"/>
</dbReference>
<accession>A0A1T4M8I6</accession>
<dbReference type="EMBL" id="FUWU01000016">
    <property type="protein sequence ID" value="SJZ63350.1"/>
    <property type="molecule type" value="Genomic_DNA"/>
</dbReference>
<evidence type="ECO:0000313" key="3">
    <source>
        <dbReference type="EMBL" id="SJZ63350.1"/>
    </source>
</evidence>
<dbReference type="AlphaFoldDB" id="A0A1M6TIM7"/>
<organism evidence="2 4">
    <name type="scientific">Fibrobacter intestinalis</name>
    <dbReference type="NCBI Taxonomy" id="28122"/>
    <lineage>
        <taxon>Bacteria</taxon>
        <taxon>Pseudomonadati</taxon>
        <taxon>Fibrobacterota</taxon>
        <taxon>Fibrobacteria</taxon>
        <taxon>Fibrobacterales</taxon>
        <taxon>Fibrobacteraceae</taxon>
        <taxon>Fibrobacter</taxon>
    </lineage>
</organism>
<gene>
    <name evidence="3" type="ORF">SAMN02745108_01175</name>
    <name evidence="2" type="ORF">SAMN05720469_11020</name>
</gene>
<name>A0A1M6TIM7_9BACT</name>